<reference evidence="4" key="2">
    <citation type="submission" date="2024-07" db="EMBL/GenBank/DDBJ databases">
        <title>Streptomyces haneummycinica sp. nov., a new antibiotic-producing actinobacterium isolated from marine sediment.</title>
        <authorList>
            <person name="Uemura M."/>
            <person name="Hamada M."/>
            <person name="Hirano S."/>
            <person name="Kobayashi K."/>
            <person name="Ohshiro T."/>
            <person name="Kobayashi T."/>
            <person name="Terahara T."/>
        </authorList>
    </citation>
    <scope>NUCLEOTIDE SEQUENCE</scope>
    <source>
        <strain evidence="4">KM77-8</strain>
    </source>
</reference>
<keyword evidence="2" id="KW-0812">Transmembrane</keyword>
<name>A0AAT9HB70_9ACTN</name>
<protein>
    <recommendedName>
        <fullName evidence="5">Serine/threonine protein kinase</fullName>
    </recommendedName>
</protein>
<gene>
    <name evidence="4" type="ORF">SHKM778_10060</name>
</gene>
<feature type="chain" id="PRO_5043378166" description="Serine/threonine protein kinase" evidence="3">
    <location>
        <begin position="20"/>
        <end position="343"/>
    </location>
</feature>
<feature type="signal peptide" evidence="3">
    <location>
        <begin position="1"/>
        <end position="19"/>
    </location>
</feature>
<evidence type="ECO:0000256" key="1">
    <source>
        <dbReference type="SAM" id="MobiDB-lite"/>
    </source>
</evidence>
<organism evidence="4">
    <name type="scientific">Streptomyces haneummycinicus</name>
    <dbReference type="NCBI Taxonomy" id="3074435"/>
    <lineage>
        <taxon>Bacteria</taxon>
        <taxon>Bacillati</taxon>
        <taxon>Actinomycetota</taxon>
        <taxon>Actinomycetes</taxon>
        <taxon>Kitasatosporales</taxon>
        <taxon>Streptomycetaceae</taxon>
        <taxon>Streptomyces</taxon>
    </lineage>
</organism>
<reference evidence="4" key="1">
    <citation type="submission" date="2024-06" db="EMBL/GenBank/DDBJ databases">
        <authorList>
            <consortium name="consrtm"/>
            <person name="Uemura M."/>
            <person name="Terahara T."/>
        </authorList>
    </citation>
    <scope>NUCLEOTIDE SEQUENCE</scope>
    <source>
        <strain evidence="4">KM77-8</strain>
    </source>
</reference>
<evidence type="ECO:0000256" key="2">
    <source>
        <dbReference type="SAM" id="Phobius"/>
    </source>
</evidence>
<sequence length="343" mass="35374">MRKAAVAAGSAGAAAAARAKSGSGTTASAAPAALRVPAARSGATAPTTATPTTATSANPTGAGRSSGWPVMTPPDLPARPVPRAPLTDVVPKRTLIIIAVVVVLAVLATVLALTLSDDGDDAAGGTDGGTVATGSPSAETKGDESDGTRTDGTATGPADKETGPAAGAGRSDDSDDSAGDEADDEADDESENEADDDGGTTEVRTHKGNQGYSIGLPEGWTYQSTGLAGDRFAGPNGQKLLIGWTTTPKDDPVADWTNQERGMVRSQYQRIRIESVDYRGWNTADWEFTYVDSGTKYRSIDRGTVVGARLGYGLMYTAKAAEWDGDQREDTWRTLTTTFQPKS</sequence>
<evidence type="ECO:0000313" key="4">
    <source>
        <dbReference type="EMBL" id="BFO14618.1"/>
    </source>
</evidence>
<keyword evidence="3" id="KW-0732">Signal</keyword>
<feature type="compositionally biased region" description="Acidic residues" evidence="1">
    <location>
        <begin position="173"/>
        <end position="199"/>
    </location>
</feature>
<accession>A0AAT9HB70</accession>
<feature type="compositionally biased region" description="Basic and acidic residues" evidence="1">
    <location>
        <begin position="140"/>
        <end position="149"/>
    </location>
</feature>
<evidence type="ECO:0008006" key="5">
    <source>
        <dbReference type="Google" id="ProtNLM"/>
    </source>
</evidence>
<feature type="compositionally biased region" description="Low complexity" evidence="1">
    <location>
        <begin position="37"/>
        <end position="63"/>
    </location>
</feature>
<feature type="transmembrane region" description="Helical" evidence="2">
    <location>
        <begin position="95"/>
        <end position="115"/>
    </location>
</feature>
<dbReference type="EMBL" id="AP035768">
    <property type="protein sequence ID" value="BFO14618.1"/>
    <property type="molecule type" value="Genomic_DNA"/>
</dbReference>
<proteinExistence type="predicted"/>
<keyword evidence="2" id="KW-0472">Membrane</keyword>
<dbReference type="AlphaFoldDB" id="A0AAT9HB70"/>
<feature type="region of interest" description="Disordered" evidence="1">
    <location>
        <begin position="37"/>
        <end position="76"/>
    </location>
</feature>
<feature type="region of interest" description="Disordered" evidence="1">
    <location>
        <begin position="117"/>
        <end position="215"/>
    </location>
</feature>
<evidence type="ECO:0000256" key="3">
    <source>
        <dbReference type="SAM" id="SignalP"/>
    </source>
</evidence>
<keyword evidence="2" id="KW-1133">Transmembrane helix</keyword>